<dbReference type="RefSeq" id="WP_150015741.1">
    <property type="nucleotide sequence ID" value="NZ_VWVM01000027.1"/>
</dbReference>
<organism evidence="1 2">
    <name type="scientific">Candidatus Pantoea gossypiicola</name>
    <dbReference type="NCBI Taxonomy" id="2608008"/>
    <lineage>
        <taxon>Bacteria</taxon>
        <taxon>Pseudomonadati</taxon>
        <taxon>Pseudomonadota</taxon>
        <taxon>Gammaproteobacteria</taxon>
        <taxon>Enterobacterales</taxon>
        <taxon>Erwiniaceae</taxon>
        <taxon>Pantoea</taxon>
    </lineage>
</organism>
<comment type="caution">
    <text evidence="1">The sequence shown here is derived from an EMBL/GenBank/DDBJ whole genome shotgun (WGS) entry which is preliminary data.</text>
</comment>
<sequence>MIITLEEIKTQLRLEPDYTAEDGLLQALGAAAETRTSTYLNRKLYADSVPDSDPDGLVLPADVRQGILMLVTHLYESRSSVSDVEMSEMPQSFNWLVGPYRFIPL</sequence>
<dbReference type="InterPro" id="IPR021146">
    <property type="entry name" value="Phage_gp6-like_head-tail"/>
</dbReference>
<dbReference type="InterPro" id="IPR006450">
    <property type="entry name" value="Phage_HK97_gp6-like"/>
</dbReference>
<protein>
    <submittedName>
        <fullName evidence="1">Phage gp6-like head-tail connector protein</fullName>
    </submittedName>
</protein>
<evidence type="ECO:0000313" key="1">
    <source>
        <dbReference type="EMBL" id="KAA6118674.1"/>
    </source>
</evidence>
<dbReference type="Pfam" id="PF05135">
    <property type="entry name" value="Phage_connect_1"/>
    <property type="match status" value="1"/>
</dbReference>
<dbReference type="EMBL" id="VWVM01000027">
    <property type="protein sequence ID" value="KAA6118674.1"/>
    <property type="molecule type" value="Genomic_DNA"/>
</dbReference>
<dbReference type="CDD" id="cd08054">
    <property type="entry name" value="gp6"/>
    <property type="match status" value="1"/>
</dbReference>
<gene>
    <name evidence="1" type="ORF">F3I20_21960</name>
</gene>
<evidence type="ECO:0000313" key="2">
    <source>
        <dbReference type="Proteomes" id="UP000324255"/>
    </source>
</evidence>
<dbReference type="Proteomes" id="UP000324255">
    <property type="component" value="Unassembled WGS sequence"/>
</dbReference>
<dbReference type="NCBIfam" id="TIGR01560">
    <property type="entry name" value="put_DNA_pack"/>
    <property type="match status" value="1"/>
</dbReference>
<dbReference type="AlphaFoldDB" id="A0AB34CHJ3"/>
<keyword evidence="2" id="KW-1185">Reference proteome</keyword>
<proteinExistence type="predicted"/>
<dbReference type="Gene3D" id="1.10.3230.30">
    <property type="entry name" value="Phage gp6-like head-tail connector protein"/>
    <property type="match status" value="1"/>
</dbReference>
<name>A0AB34CHJ3_9GAMM</name>
<accession>A0AB34CHJ3</accession>
<reference evidence="1 2" key="1">
    <citation type="submission" date="2019-09" db="EMBL/GenBank/DDBJ databases">
        <title>Genomic diversity of phyloplane-associated Pantoea species in Pakistan cotton crop.</title>
        <authorList>
            <person name="Tufail M.R."/>
            <person name="Cook D.R."/>
        </authorList>
    </citation>
    <scope>NUCLEOTIDE SEQUENCE [LARGE SCALE GENOMIC DNA]</scope>
    <source>
        <strain evidence="1 2">B_8</strain>
    </source>
</reference>